<dbReference type="PANTHER" id="PTHR42678">
    <property type="entry name" value="AMIDASE"/>
    <property type="match status" value="1"/>
</dbReference>
<reference evidence="3 4" key="1">
    <citation type="submission" date="2021-07" db="EMBL/GenBank/DDBJ databases">
        <title>Paenibacillus radiodurans sp. nov., isolated from the southeastern edge of Tengger Desert.</title>
        <authorList>
            <person name="Zhang G."/>
        </authorList>
    </citation>
    <scope>NUCLEOTIDE SEQUENCE [LARGE SCALE GENOMIC DNA]</scope>
    <source>
        <strain evidence="3 4">CCM 7311</strain>
    </source>
</reference>
<accession>A0ABS7BVR9</accession>
<sequence length="338" mass="35810">ALYPSKTSFGSSGGSAVAVAASMAAGALGSQTGVSLYAPSTGASLATFRGTDGMASTRGVMPLTWGQDYGGPIARTVTDLAYLLNATTGTDPLDVLTKNADTYKPDNWTDYLDANALNGKKIGYIPASFVSSYADDGTGDALMDKFAEIEAAGGTMVEMTPPPSGGSSPEGSRSEEGWARYIGLHEDFPFADGDQLLASPHVLPYNQRELRDTARMTPAQVDSYLTYRAVYKQIIANWMDDFNVDAVLYPGFISDMYNNGSADSQLSSDRGTGVLTSNVGLPTVIVPVGTNPHGYSISMQLVGRAWNDGKILGMGYALEQKFHGRQLSAFVPPLTYKP</sequence>
<feature type="region of interest" description="Disordered" evidence="1">
    <location>
        <begin position="156"/>
        <end position="175"/>
    </location>
</feature>
<dbReference type="Proteomes" id="UP001519887">
    <property type="component" value="Unassembled WGS sequence"/>
</dbReference>
<keyword evidence="4" id="KW-1185">Reference proteome</keyword>
<protein>
    <submittedName>
        <fullName evidence="3">Amidase</fullName>
    </submittedName>
</protein>
<dbReference type="EMBL" id="JAHZIK010000015">
    <property type="protein sequence ID" value="MBW7452737.1"/>
    <property type="molecule type" value="Genomic_DNA"/>
</dbReference>
<gene>
    <name evidence="3" type="ORF">K0U00_01605</name>
</gene>
<feature type="domain" description="Amidase" evidence="2">
    <location>
        <begin position="4"/>
        <end position="312"/>
    </location>
</feature>
<dbReference type="Gene3D" id="3.90.1300.10">
    <property type="entry name" value="Amidase signature (AS) domain"/>
    <property type="match status" value="1"/>
</dbReference>
<evidence type="ECO:0000259" key="2">
    <source>
        <dbReference type="Pfam" id="PF01425"/>
    </source>
</evidence>
<evidence type="ECO:0000313" key="3">
    <source>
        <dbReference type="EMBL" id="MBW7452737.1"/>
    </source>
</evidence>
<dbReference type="InterPro" id="IPR023631">
    <property type="entry name" value="Amidase_dom"/>
</dbReference>
<evidence type="ECO:0000256" key="1">
    <source>
        <dbReference type="SAM" id="MobiDB-lite"/>
    </source>
</evidence>
<organism evidence="3 4">
    <name type="scientific">Paenibacillus sepulcri</name>
    <dbReference type="NCBI Taxonomy" id="359917"/>
    <lineage>
        <taxon>Bacteria</taxon>
        <taxon>Bacillati</taxon>
        <taxon>Bacillota</taxon>
        <taxon>Bacilli</taxon>
        <taxon>Bacillales</taxon>
        <taxon>Paenibacillaceae</taxon>
        <taxon>Paenibacillus</taxon>
    </lineage>
</organism>
<dbReference type="InterPro" id="IPR036928">
    <property type="entry name" value="AS_sf"/>
</dbReference>
<dbReference type="Pfam" id="PF01425">
    <property type="entry name" value="Amidase"/>
    <property type="match status" value="1"/>
</dbReference>
<comment type="caution">
    <text evidence="3">The sequence shown here is derived from an EMBL/GenBank/DDBJ whole genome shotgun (WGS) entry which is preliminary data.</text>
</comment>
<name>A0ABS7BVR9_9BACL</name>
<dbReference type="SUPFAM" id="SSF75304">
    <property type="entry name" value="Amidase signature (AS) enzymes"/>
    <property type="match status" value="1"/>
</dbReference>
<evidence type="ECO:0000313" key="4">
    <source>
        <dbReference type="Proteomes" id="UP001519887"/>
    </source>
</evidence>
<dbReference type="PANTHER" id="PTHR42678:SF34">
    <property type="entry name" value="OS04G0183300 PROTEIN"/>
    <property type="match status" value="1"/>
</dbReference>
<proteinExistence type="predicted"/>
<feature type="non-terminal residue" evidence="3">
    <location>
        <position position="1"/>
    </location>
</feature>